<evidence type="ECO:0000256" key="5">
    <source>
        <dbReference type="ARBA" id="ARBA00023097"/>
    </source>
</evidence>
<dbReference type="FunFam" id="3.40.605.10:FF:000007">
    <property type="entry name" value="NAD/NADP-dependent betaine aldehyde dehydrogenase"/>
    <property type="match status" value="1"/>
</dbReference>
<dbReference type="GO" id="GO:0008802">
    <property type="term" value="F:betaine-aldehyde dehydrogenase (NAD+) activity"/>
    <property type="evidence" value="ECO:0007669"/>
    <property type="project" value="UniProtKB-EC"/>
</dbReference>
<dbReference type="Pfam" id="PF00171">
    <property type="entry name" value="Aldedh"/>
    <property type="match status" value="1"/>
</dbReference>
<dbReference type="PANTHER" id="PTHR43860:SF2">
    <property type="entry name" value="BETAINE ALDEHYDE DEHYDROGENASE-RELATED"/>
    <property type="match status" value="1"/>
</dbReference>
<evidence type="ECO:0000313" key="10">
    <source>
        <dbReference type="EMBL" id="CCV09639.1"/>
    </source>
</evidence>
<dbReference type="FunFam" id="3.40.605.10:FF:000026">
    <property type="entry name" value="Aldehyde dehydrogenase, putative"/>
    <property type="match status" value="1"/>
</dbReference>
<comment type="caution">
    <text evidence="10">The sequence shown here is derived from an EMBL/GenBank/DDBJ whole genome shotgun (WGS) entry which is preliminary data.</text>
</comment>
<dbReference type="PANTHER" id="PTHR43860">
    <property type="entry name" value="BETAINE ALDEHYDE DEHYDROGENASE"/>
    <property type="match status" value="1"/>
</dbReference>
<gene>
    <name evidence="10" type="primary">betB</name>
    <name evidence="10" type="ORF">MESS2_p90048</name>
</gene>
<dbReference type="FunFam" id="3.40.309.10:FF:000012">
    <property type="entry name" value="Betaine aldehyde dehydrogenase"/>
    <property type="match status" value="1"/>
</dbReference>
<evidence type="ECO:0000256" key="7">
    <source>
        <dbReference type="PROSITE-ProRule" id="PRU10007"/>
    </source>
</evidence>
<keyword evidence="3 8" id="KW-0560">Oxidoreductase</keyword>
<evidence type="ECO:0000256" key="4">
    <source>
        <dbReference type="ARBA" id="ARBA00023027"/>
    </source>
</evidence>
<keyword evidence="2" id="KW-0630">Potassium</keyword>
<dbReference type="PROSITE" id="PS00687">
    <property type="entry name" value="ALDEHYDE_DEHYDR_GLU"/>
    <property type="match status" value="1"/>
</dbReference>
<keyword evidence="11" id="KW-1185">Reference proteome</keyword>
<name>M5EX33_9HYPH</name>
<feature type="domain" description="Aldehyde dehydrogenase" evidence="9">
    <location>
        <begin position="11"/>
        <end position="477"/>
    </location>
</feature>
<accession>M5EX33</accession>
<dbReference type="InterPro" id="IPR016161">
    <property type="entry name" value="Ald_DH/histidinol_DH"/>
</dbReference>
<evidence type="ECO:0000256" key="6">
    <source>
        <dbReference type="ARBA" id="ARBA00037921"/>
    </source>
</evidence>
<dbReference type="STRING" id="1297569.MESS2_p90048"/>
<dbReference type="Gene3D" id="3.40.309.10">
    <property type="entry name" value="Aldehyde Dehydrogenase, Chain A, domain 2"/>
    <property type="match status" value="1"/>
</dbReference>
<evidence type="ECO:0000256" key="2">
    <source>
        <dbReference type="ARBA" id="ARBA00022958"/>
    </source>
</evidence>
<sequence length="492" mass="53049">MRDKLYIDGQWRAPAAGGTVEVINPSTEEVIHRIAAAGAEDVDLAVKAARRAFDDGSWSKLTGTERAKYLRAIAAGIRERQAEIARLEVVDNGKPFPEADWDVGDAAGCFDFYAGLAEELDAHPEEAIALPDARFTSKAVKEPVGVAGAIIPWNYPLLMAAWKVAPALAAGCTVVLKPAEVTSLTALELADIADKAGLPAGVLNVLTGPGSVAGQAIIDHPDVDKLAFTGSTAVGSKIMATAARDIKRVSLELGGKSPFVVFEDADIGEAVEWIMFGIFWNQGQVCSATSRVLVQEGIYERLLERLVEETRKIRIGDGLAEGTLLGPLVSKKQYDCVQAAVQKARTEGAKVLTGGGRAPGFDKGYYFEPTVIVDPPLDGETWNEEIFGPVVCVRPFSTEEEVVRLANHSRFGLAAAVMSKDNARAERVAAAFRAGIVWINCSQPTFTEAPWGGYKQSGIGRELGRWGLENYLETKQITRFASDKPWGWYIKD</sequence>
<dbReference type="InterPro" id="IPR016160">
    <property type="entry name" value="Ald_DH_CS_CYS"/>
</dbReference>
<organism evidence="10 11">
    <name type="scientific">Mesorhizobium metallidurans STM 2683</name>
    <dbReference type="NCBI Taxonomy" id="1297569"/>
    <lineage>
        <taxon>Bacteria</taxon>
        <taxon>Pseudomonadati</taxon>
        <taxon>Pseudomonadota</taxon>
        <taxon>Alphaproteobacteria</taxon>
        <taxon>Hyphomicrobiales</taxon>
        <taxon>Phyllobacteriaceae</taxon>
        <taxon>Mesorhizobium</taxon>
    </lineage>
</organism>
<comment type="similarity">
    <text evidence="1 8">Belongs to the aldehyde dehydrogenase family.</text>
</comment>
<evidence type="ECO:0000256" key="3">
    <source>
        <dbReference type="ARBA" id="ARBA00023002"/>
    </source>
</evidence>
<dbReference type="Proteomes" id="UP000012062">
    <property type="component" value="Unassembled WGS sequence"/>
</dbReference>
<dbReference type="CDD" id="cd07110">
    <property type="entry name" value="ALDH_F10_BADH"/>
    <property type="match status" value="1"/>
</dbReference>
<dbReference type="EMBL" id="CAUM01000191">
    <property type="protein sequence ID" value="CCV09639.1"/>
    <property type="molecule type" value="Genomic_DNA"/>
</dbReference>
<feature type="active site" evidence="7">
    <location>
        <position position="252"/>
    </location>
</feature>
<keyword evidence="4" id="KW-0520">NAD</keyword>
<evidence type="ECO:0000313" key="11">
    <source>
        <dbReference type="Proteomes" id="UP000012062"/>
    </source>
</evidence>
<protein>
    <submittedName>
        <fullName evidence="10">Betaine aldehyde dehydrogenase, NAD-dependent</fullName>
        <ecNumber evidence="10">1.2.1.8</ecNumber>
    </submittedName>
</protein>
<dbReference type="InterPro" id="IPR016162">
    <property type="entry name" value="Ald_DH_N"/>
</dbReference>
<reference evidence="10 11" key="1">
    <citation type="submission" date="2013-02" db="EMBL/GenBank/DDBJ databases">
        <authorList>
            <person name="Genoscope - CEA"/>
        </authorList>
    </citation>
    <scope>NUCLEOTIDE SEQUENCE [LARGE SCALE GENOMIC DNA]</scope>
    <source>
        <strain evidence="10 11">STM 2683</strain>
    </source>
</reference>
<evidence type="ECO:0000256" key="1">
    <source>
        <dbReference type="ARBA" id="ARBA00009986"/>
    </source>
</evidence>
<dbReference type="SUPFAM" id="SSF53720">
    <property type="entry name" value="ALDH-like"/>
    <property type="match status" value="1"/>
</dbReference>
<dbReference type="InterPro" id="IPR015590">
    <property type="entry name" value="Aldehyde_DH_dom"/>
</dbReference>
<evidence type="ECO:0000256" key="8">
    <source>
        <dbReference type="RuleBase" id="RU003345"/>
    </source>
</evidence>
<dbReference type="PROSITE" id="PS00070">
    <property type="entry name" value="ALDEHYDE_DEHYDR_CYS"/>
    <property type="match status" value="1"/>
</dbReference>
<dbReference type="InterPro" id="IPR029510">
    <property type="entry name" value="Ald_DH_CS_GLU"/>
</dbReference>
<dbReference type="Gene3D" id="3.40.605.10">
    <property type="entry name" value="Aldehyde Dehydrogenase, Chain A, domain 1"/>
    <property type="match status" value="1"/>
</dbReference>
<evidence type="ECO:0000259" key="9">
    <source>
        <dbReference type="Pfam" id="PF00171"/>
    </source>
</evidence>
<dbReference type="EC" id="1.2.1.8" evidence="10"/>
<comment type="pathway">
    <text evidence="6">Amine and polyamine biosynthesis; betaine biosynthesis via choline pathway; betaine from betaine aldehyde: step 1/1.</text>
</comment>
<dbReference type="InterPro" id="IPR016163">
    <property type="entry name" value="Ald_DH_C"/>
</dbReference>
<proteinExistence type="inferred from homology"/>
<dbReference type="eggNOG" id="COG1012">
    <property type="taxonomic scope" value="Bacteria"/>
</dbReference>
<dbReference type="AlphaFoldDB" id="M5EX33"/>
<dbReference type="RefSeq" id="WP_008878486.1">
    <property type="nucleotide sequence ID" value="NZ_CAUM01000191.1"/>
</dbReference>
<keyword evidence="5" id="KW-0558">Oxidation</keyword>